<name>A0A8J2ENC9_COTCN</name>
<sequence length="267" mass="31285">MVEVARDLLNCFIRDFEQLYGLRYCSINIHLLIHLPDSVKNLGPLWAHTCYESEDLNGQLLKLLHGTWHIDSQLTRSQSQFITMARFIELSANENVRNFCQNKKVHSKILDQISDNYYSVGNYKCLDNEDIPLIIMLAMQRSELLMDNITIRLYFRLIKNNKVYVSKMYKDNMQTQSSVVQYLKNGQLRFGLIYCFIQWSRCICLQNICNCNINHHFANERQTTSFLCKCDEIIEAVAVDSLVTPCFYIKIQAQIYVAVPINNKERE</sequence>
<organism evidence="1 2">
    <name type="scientific">Cotesia congregata</name>
    <name type="common">Parasitoid wasp</name>
    <name type="synonym">Apanteles congregatus</name>
    <dbReference type="NCBI Taxonomy" id="51543"/>
    <lineage>
        <taxon>Eukaryota</taxon>
        <taxon>Metazoa</taxon>
        <taxon>Ecdysozoa</taxon>
        <taxon>Arthropoda</taxon>
        <taxon>Hexapoda</taxon>
        <taxon>Insecta</taxon>
        <taxon>Pterygota</taxon>
        <taxon>Neoptera</taxon>
        <taxon>Endopterygota</taxon>
        <taxon>Hymenoptera</taxon>
        <taxon>Apocrita</taxon>
        <taxon>Ichneumonoidea</taxon>
        <taxon>Braconidae</taxon>
        <taxon>Microgastrinae</taxon>
        <taxon>Cotesia</taxon>
    </lineage>
</organism>
<evidence type="ECO:0000313" key="1">
    <source>
        <dbReference type="EMBL" id="CAG5075370.1"/>
    </source>
</evidence>
<comment type="caution">
    <text evidence="1">The sequence shown here is derived from an EMBL/GenBank/DDBJ whole genome shotgun (WGS) entry which is preliminary data.</text>
</comment>
<evidence type="ECO:0000313" key="2">
    <source>
        <dbReference type="Proteomes" id="UP000786811"/>
    </source>
</evidence>
<accession>A0A8J2ENC9</accession>
<dbReference type="PANTHER" id="PTHR46579:SF1">
    <property type="entry name" value="F5_8 TYPE C DOMAIN-CONTAINING PROTEIN"/>
    <property type="match status" value="1"/>
</dbReference>
<dbReference type="OrthoDB" id="7699591at2759"/>
<reference evidence="1" key="1">
    <citation type="submission" date="2021-04" db="EMBL/GenBank/DDBJ databases">
        <authorList>
            <person name="Chebbi M.A.C M."/>
        </authorList>
    </citation>
    <scope>NUCLEOTIDE SEQUENCE</scope>
</reference>
<proteinExistence type="predicted"/>
<dbReference type="PANTHER" id="PTHR46579">
    <property type="entry name" value="F5/8 TYPE C DOMAIN-CONTAINING PROTEIN-RELATED"/>
    <property type="match status" value="1"/>
</dbReference>
<evidence type="ECO:0008006" key="3">
    <source>
        <dbReference type="Google" id="ProtNLM"/>
    </source>
</evidence>
<protein>
    <recommendedName>
        <fullName evidence="3">DUF4218 domain-containing protein</fullName>
    </recommendedName>
</protein>
<dbReference type="EMBL" id="CAJNRD030001116">
    <property type="protein sequence ID" value="CAG5075370.1"/>
    <property type="molecule type" value="Genomic_DNA"/>
</dbReference>
<dbReference type="Proteomes" id="UP000786811">
    <property type="component" value="Unassembled WGS sequence"/>
</dbReference>
<gene>
    <name evidence="1" type="ORF">HICCMSTLAB_LOCUS1524</name>
</gene>
<dbReference type="AlphaFoldDB" id="A0A8J2ENC9"/>
<keyword evidence="2" id="KW-1185">Reference proteome</keyword>